<feature type="signal peptide" evidence="1">
    <location>
        <begin position="1"/>
        <end position="18"/>
    </location>
</feature>
<evidence type="ECO:0000256" key="1">
    <source>
        <dbReference type="SAM" id="SignalP"/>
    </source>
</evidence>
<accession>C6WYE5</accession>
<organism evidence="3 4">
    <name type="scientific">Methylotenera mobilis (strain JLW8 / ATCC BAA-1282 / DSM 17540)</name>
    <dbReference type="NCBI Taxonomy" id="583345"/>
    <lineage>
        <taxon>Bacteria</taxon>
        <taxon>Pseudomonadati</taxon>
        <taxon>Pseudomonadota</taxon>
        <taxon>Betaproteobacteria</taxon>
        <taxon>Nitrosomonadales</taxon>
        <taxon>Methylophilaceae</taxon>
        <taxon>Methylotenera</taxon>
    </lineage>
</organism>
<dbReference type="Pfam" id="PF10442">
    <property type="entry name" value="FIST_C"/>
    <property type="match status" value="1"/>
</dbReference>
<feature type="chain" id="PRO_5002970414" description="FIST C-domain domain-containing protein" evidence="1">
    <location>
        <begin position="19"/>
        <end position="359"/>
    </location>
</feature>
<feature type="domain" description="FIST C-domain" evidence="2">
    <location>
        <begin position="205"/>
        <end position="340"/>
    </location>
</feature>
<dbReference type="RefSeq" id="WP_015832899.1">
    <property type="nucleotide sequence ID" value="NC_012968.1"/>
</dbReference>
<reference evidence="4" key="1">
    <citation type="submission" date="2009-07" db="EMBL/GenBank/DDBJ databases">
        <title>Complete sequence of Methylotenera mobilis JLW8.</title>
        <authorList>
            <consortium name="US DOE Joint Genome Institute"/>
            <person name="Lucas S."/>
            <person name="Copeland A."/>
            <person name="Lapidus A."/>
            <person name="Glavina del Rio T."/>
            <person name="Tice H."/>
            <person name="Bruce D."/>
            <person name="Goodwin L."/>
            <person name="Pitluck S."/>
            <person name="LaButti K.M."/>
            <person name="Clum A."/>
            <person name="Larimer F."/>
            <person name="Land M."/>
            <person name="Hauser L."/>
            <person name="Kyrpides N."/>
            <person name="Mikhailova N."/>
            <person name="Kayluzhnaya M."/>
            <person name="Chistoserdova L."/>
        </authorList>
    </citation>
    <scope>NUCLEOTIDE SEQUENCE [LARGE SCALE GENOMIC DNA]</scope>
    <source>
        <strain evidence="4">JLW8 / ATCC BAA-1282 / DSM 17540</strain>
    </source>
</reference>
<dbReference type="PANTHER" id="PTHR14939">
    <property type="entry name" value="F-BOX ONLY PROTEIN 22"/>
    <property type="match status" value="1"/>
</dbReference>
<dbReference type="Proteomes" id="UP000002742">
    <property type="component" value="Chromosome"/>
</dbReference>
<dbReference type="OrthoDB" id="9770435at2"/>
<dbReference type="AlphaFoldDB" id="C6WYE5"/>
<dbReference type="PANTHER" id="PTHR14939:SF5">
    <property type="entry name" value="F-BOX ONLY PROTEIN 22"/>
    <property type="match status" value="1"/>
</dbReference>
<proteinExistence type="predicted"/>
<dbReference type="STRING" id="583345.Mmol_1961"/>
<dbReference type="GO" id="GO:0000209">
    <property type="term" value="P:protein polyubiquitination"/>
    <property type="evidence" value="ECO:0007669"/>
    <property type="project" value="TreeGrafter"/>
</dbReference>
<reference evidence="3 4" key="2">
    <citation type="journal article" date="2011" name="J. Bacteriol.">
        <title>Genomes of three methylotrophs from a single niche uncover genetic and metabolic divergence of Methylophilaceae.</title>
        <authorList>
            <person name="Lapidus A."/>
            <person name="Clum A."/>
            <person name="Labutti K."/>
            <person name="Kaluzhnaya M.G."/>
            <person name="Lim S."/>
            <person name="Beck D.A."/>
            <person name="Glavina Del Rio T."/>
            <person name="Nolan M."/>
            <person name="Mavromatis K."/>
            <person name="Huntemann M."/>
            <person name="Lucas S."/>
            <person name="Lidstrom M.E."/>
            <person name="Ivanova N."/>
            <person name="Chistoserdova L."/>
        </authorList>
    </citation>
    <scope>NUCLEOTIDE SEQUENCE [LARGE SCALE GENOMIC DNA]</scope>
    <source>
        <strain evidence="4">JLW8 / ATCC BAA-1282 / DSM 17540</strain>
    </source>
</reference>
<dbReference type="KEGG" id="mmb:Mmol_1961"/>
<dbReference type="GO" id="GO:0032436">
    <property type="term" value="P:positive regulation of proteasomal ubiquitin-dependent protein catabolic process"/>
    <property type="evidence" value="ECO:0007669"/>
    <property type="project" value="TreeGrafter"/>
</dbReference>
<dbReference type="EMBL" id="CP001672">
    <property type="protein sequence ID" value="ACT48864.1"/>
    <property type="molecule type" value="Genomic_DNA"/>
</dbReference>
<dbReference type="eggNOG" id="COG4398">
    <property type="taxonomic scope" value="Bacteria"/>
</dbReference>
<keyword evidence="4" id="KW-1185">Reference proteome</keyword>
<keyword evidence="1" id="KW-0732">Signal</keyword>
<evidence type="ECO:0000313" key="4">
    <source>
        <dbReference type="Proteomes" id="UP000002742"/>
    </source>
</evidence>
<protein>
    <recommendedName>
        <fullName evidence="2">FIST C-domain domain-containing protein</fullName>
    </recommendedName>
</protein>
<dbReference type="InterPro" id="IPR019494">
    <property type="entry name" value="FIST_C"/>
</dbReference>
<gene>
    <name evidence="3" type="ordered locus">Mmol_1961</name>
</gene>
<evidence type="ECO:0000313" key="3">
    <source>
        <dbReference type="EMBL" id="ACT48864.1"/>
    </source>
</evidence>
<dbReference type="SMART" id="SM01204">
    <property type="entry name" value="FIST_C"/>
    <property type="match status" value="1"/>
</dbReference>
<sequence length="359" mass="38190">MKVATSIVLGRQALPALAAQAVTNAMHKADITSANAVLLLLTSEFASNPQAAIKAAAKAAACTQVAGCSATGIFTEEDWVLDTPAAAAMVFGGDIKLELARHNHEQQPLLTIAAPSAMNSTWLDHHTRYGGISGDVTGQGPFSVWQNAKGDVTGHIEMFISGVNMATKAAHGLSLISTPKLVQASQQFDLQQLGRHKASSSLQKAWDSYRQTLEPLPPHLIMAVYADSAEEILQGNYQQTTIISCDEADGSITLAHSVPVGQYLSWALRDADSAQADMMLAANTLATELGNTPDFGLLFSCLGRGPYLYNGEDLDLKVVTKRFPNMPLLGFYGNGEIACINGQNKLLPYSTVLSLFSAL</sequence>
<name>C6WYE5_METML</name>
<dbReference type="HOGENOM" id="CLU_756306_0_0_4"/>
<evidence type="ECO:0000259" key="2">
    <source>
        <dbReference type="SMART" id="SM01204"/>
    </source>
</evidence>